<protein>
    <submittedName>
        <fullName evidence="1">Spore coat protein</fullName>
    </submittedName>
</protein>
<proteinExistence type="predicted"/>
<evidence type="ECO:0000313" key="1">
    <source>
        <dbReference type="WBParaSite" id="ASIM_0001922001-mRNA-1"/>
    </source>
</evidence>
<dbReference type="WBParaSite" id="ASIM_0001922001-mRNA-1">
    <property type="protein sequence ID" value="ASIM_0001922001-mRNA-1"/>
    <property type="gene ID" value="ASIM_0001922001"/>
</dbReference>
<accession>A0A0M3KE15</accession>
<reference evidence="1" key="1">
    <citation type="submission" date="2017-02" db="UniProtKB">
        <authorList>
            <consortium name="WormBaseParasite"/>
        </authorList>
    </citation>
    <scope>IDENTIFICATION</scope>
</reference>
<name>A0A0M3KE15_ANISI</name>
<sequence length="52" mass="5496">LYSNFGRGGYMGGYYGGYPGGLYGGYGGLMPPLNPRVYTDPAPMMPFGGMYG</sequence>
<organism evidence="1">
    <name type="scientific">Anisakis simplex</name>
    <name type="common">Herring worm</name>
    <dbReference type="NCBI Taxonomy" id="6269"/>
    <lineage>
        <taxon>Eukaryota</taxon>
        <taxon>Metazoa</taxon>
        <taxon>Ecdysozoa</taxon>
        <taxon>Nematoda</taxon>
        <taxon>Chromadorea</taxon>
        <taxon>Rhabditida</taxon>
        <taxon>Spirurina</taxon>
        <taxon>Ascaridomorpha</taxon>
        <taxon>Ascaridoidea</taxon>
        <taxon>Anisakidae</taxon>
        <taxon>Anisakis</taxon>
        <taxon>Anisakis simplex complex</taxon>
    </lineage>
</organism>
<dbReference type="AlphaFoldDB" id="A0A0M3KE15"/>